<keyword evidence="12" id="KW-1185">Reference proteome</keyword>
<feature type="domain" description="Ammonium transporter AmtB-like" evidence="10">
    <location>
        <begin position="77"/>
        <end position="485"/>
    </location>
</feature>
<accession>A0A2S5BET7</accession>
<feature type="transmembrane region" description="Helical" evidence="8">
    <location>
        <begin position="333"/>
        <end position="352"/>
    </location>
</feature>
<gene>
    <name evidence="11" type="ORF">BMF94_1641</name>
</gene>
<evidence type="ECO:0000256" key="9">
    <source>
        <dbReference type="SAM" id="MobiDB-lite"/>
    </source>
</evidence>
<comment type="subcellular location">
    <subcellularLocation>
        <location evidence="8">Cell membrane</location>
        <topology evidence="8">Multi-pass membrane protein</topology>
    </subcellularLocation>
    <subcellularLocation>
        <location evidence="1">Membrane</location>
        <topology evidence="1">Multi-pass membrane protein</topology>
    </subcellularLocation>
</comment>
<keyword evidence="5 8" id="KW-1133">Transmembrane helix</keyword>
<dbReference type="NCBIfam" id="TIGR00836">
    <property type="entry name" value="amt"/>
    <property type="match status" value="1"/>
</dbReference>
<dbReference type="AlphaFoldDB" id="A0A2S5BET7"/>
<comment type="caution">
    <text evidence="11">The sequence shown here is derived from an EMBL/GenBank/DDBJ whole genome shotgun (WGS) entry which is preliminary data.</text>
</comment>
<dbReference type="InterPro" id="IPR018047">
    <property type="entry name" value="Ammonium_transpt_CS"/>
</dbReference>
<evidence type="ECO:0000256" key="7">
    <source>
        <dbReference type="ARBA" id="ARBA00023177"/>
    </source>
</evidence>
<evidence type="ECO:0000259" key="10">
    <source>
        <dbReference type="Pfam" id="PF00909"/>
    </source>
</evidence>
<evidence type="ECO:0000256" key="5">
    <source>
        <dbReference type="ARBA" id="ARBA00022989"/>
    </source>
</evidence>
<dbReference type="STRING" id="741276.A0A2S5BET7"/>
<evidence type="ECO:0000256" key="8">
    <source>
        <dbReference type="RuleBase" id="RU362002"/>
    </source>
</evidence>
<feature type="transmembrane region" description="Helical" evidence="8">
    <location>
        <begin position="102"/>
        <end position="122"/>
    </location>
</feature>
<feature type="transmembrane region" description="Helical" evidence="8">
    <location>
        <begin position="232"/>
        <end position="252"/>
    </location>
</feature>
<sequence>MINITHTPEGNLLTYVNGEPVICTRISHMLPRLYSRALTIDFGRQTTSETVHRRTPRHRLRAHSPRRIGRRGRRVITATVIVHIMPIGLGLLYSGLMRRKNALSMLFLAMSAYAVGTLQWWLMGYSLTYSETGSTFIGTLRYGAGVGVDIQPSPGSTAIPALLYFIYQAQFQSITACVLVAGTAERGRMLPFLILAFAWCTVVYNPIARWVWSSKGWLYPHDLDFAGGGPVHIASGTGSVVLAFFVGPRRGYGTAKLDYRPQSPLLIALGTAFLWFGHAFSRFLRFWNCFNGASMSALNLKSMMCVSNTVLAGCAGALSWTTLDFIWTRKYSAIGISSGILAGLIGITPAVGYVGLPAAFAVGAITAVVANLSTSLKHYAKIDDAVDAGALHGMGGICGAIVTGIFADSRVASFDGMTEIEGGWINGNFKQMGWQLAGCLTIVTYTAVVTYILCFVINLIPGCKFRSSEEAEIVGIDEAEIGEFTFDYVLLDQDYQPRQRVPNDPKLAAAARLSTIREEEKSRAGPGTPSSVSEAELDKGDGVGVEITEVQRA</sequence>
<dbReference type="SUPFAM" id="SSF111352">
    <property type="entry name" value="Ammonium transporter"/>
    <property type="match status" value="1"/>
</dbReference>
<keyword evidence="7 8" id="KW-0924">Ammonia transport</keyword>
<feature type="region of interest" description="Disordered" evidence="9">
    <location>
        <begin position="515"/>
        <end position="553"/>
    </location>
</feature>
<dbReference type="GO" id="GO:0008519">
    <property type="term" value="F:ammonium channel activity"/>
    <property type="evidence" value="ECO:0007669"/>
    <property type="project" value="InterPro"/>
</dbReference>
<dbReference type="PANTHER" id="PTHR43029:SF10">
    <property type="entry name" value="AMMONIUM TRANSPORTER MEP2"/>
    <property type="match status" value="1"/>
</dbReference>
<feature type="transmembrane region" description="Helical" evidence="8">
    <location>
        <begin position="300"/>
        <end position="321"/>
    </location>
</feature>
<feature type="transmembrane region" description="Helical" evidence="8">
    <location>
        <begin position="434"/>
        <end position="460"/>
    </location>
</feature>
<dbReference type="InterPro" id="IPR001905">
    <property type="entry name" value="Ammonium_transpt"/>
</dbReference>
<dbReference type="GO" id="GO:0005886">
    <property type="term" value="C:plasma membrane"/>
    <property type="evidence" value="ECO:0007669"/>
    <property type="project" value="UniProtKB-SubCell"/>
</dbReference>
<feature type="transmembrane region" description="Helical" evidence="8">
    <location>
        <begin position="358"/>
        <end position="376"/>
    </location>
</feature>
<evidence type="ECO:0000256" key="2">
    <source>
        <dbReference type="ARBA" id="ARBA00005887"/>
    </source>
</evidence>
<evidence type="ECO:0000256" key="3">
    <source>
        <dbReference type="ARBA" id="ARBA00022448"/>
    </source>
</evidence>
<dbReference type="OrthoDB" id="534912at2759"/>
<evidence type="ECO:0000256" key="6">
    <source>
        <dbReference type="ARBA" id="ARBA00023136"/>
    </source>
</evidence>
<dbReference type="EMBL" id="PJQD01000018">
    <property type="protein sequence ID" value="POY75271.1"/>
    <property type="molecule type" value="Genomic_DNA"/>
</dbReference>
<keyword evidence="3 8" id="KW-0813">Transport</keyword>
<dbReference type="Pfam" id="PF00909">
    <property type="entry name" value="Ammonium_transp"/>
    <property type="match status" value="1"/>
</dbReference>
<evidence type="ECO:0000256" key="4">
    <source>
        <dbReference type="ARBA" id="ARBA00022692"/>
    </source>
</evidence>
<organism evidence="11 12">
    <name type="scientific">Rhodotorula taiwanensis</name>
    <dbReference type="NCBI Taxonomy" id="741276"/>
    <lineage>
        <taxon>Eukaryota</taxon>
        <taxon>Fungi</taxon>
        <taxon>Dikarya</taxon>
        <taxon>Basidiomycota</taxon>
        <taxon>Pucciniomycotina</taxon>
        <taxon>Microbotryomycetes</taxon>
        <taxon>Sporidiobolales</taxon>
        <taxon>Sporidiobolaceae</taxon>
        <taxon>Rhodotorula</taxon>
    </lineage>
</organism>
<evidence type="ECO:0000313" key="12">
    <source>
        <dbReference type="Proteomes" id="UP000237144"/>
    </source>
</evidence>
<evidence type="ECO:0000256" key="1">
    <source>
        <dbReference type="ARBA" id="ARBA00004141"/>
    </source>
</evidence>
<dbReference type="PANTHER" id="PTHR43029">
    <property type="entry name" value="AMMONIUM TRANSPORTER MEP2"/>
    <property type="match status" value="1"/>
</dbReference>
<reference evidence="11 12" key="1">
    <citation type="journal article" date="2018" name="Front. Microbiol.">
        <title>Prospects for Fungal Bioremediation of Acidic Radioactive Waste Sites: Characterization and Genome Sequence of Rhodotorula taiwanensis MD1149.</title>
        <authorList>
            <person name="Tkavc R."/>
            <person name="Matrosova V.Y."/>
            <person name="Grichenko O.E."/>
            <person name="Gostincar C."/>
            <person name="Volpe R.P."/>
            <person name="Klimenkova P."/>
            <person name="Gaidamakova E.K."/>
            <person name="Zhou C.E."/>
            <person name="Stewart B.J."/>
            <person name="Lyman M.G."/>
            <person name="Malfatti S.A."/>
            <person name="Rubinfeld B."/>
            <person name="Courtot M."/>
            <person name="Singh J."/>
            <person name="Dalgard C.L."/>
            <person name="Hamilton T."/>
            <person name="Frey K.G."/>
            <person name="Gunde-Cimerman N."/>
            <person name="Dugan L."/>
            <person name="Daly M.J."/>
        </authorList>
    </citation>
    <scope>NUCLEOTIDE SEQUENCE [LARGE SCALE GENOMIC DNA]</scope>
    <source>
        <strain evidence="11 12">MD1149</strain>
    </source>
</reference>
<evidence type="ECO:0000313" key="11">
    <source>
        <dbReference type="EMBL" id="POY75271.1"/>
    </source>
</evidence>
<dbReference type="Proteomes" id="UP000237144">
    <property type="component" value="Unassembled WGS sequence"/>
</dbReference>
<feature type="transmembrane region" description="Helical" evidence="8">
    <location>
        <begin position="388"/>
        <end position="407"/>
    </location>
</feature>
<dbReference type="InterPro" id="IPR029020">
    <property type="entry name" value="Ammonium/urea_transptr"/>
</dbReference>
<keyword evidence="6 8" id="KW-0472">Membrane</keyword>
<dbReference type="InterPro" id="IPR024041">
    <property type="entry name" value="NH4_transpt_AmtB-like_dom"/>
</dbReference>
<dbReference type="Gene3D" id="1.10.3430.10">
    <property type="entry name" value="Ammonium transporter AmtB like domains"/>
    <property type="match status" value="1"/>
</dbReference>
<feature type="transmembrane region" description="Helical" evidence="8">
    <location>
        <begin position="75"/>
        <end position="96"/>
    </location>
</feature>
<feature type="transmembrane region" description="Helical" evidence="8">
    <location>
        <begin position="264"/>
        <end position="280"/>
    </location>
</feature>
<dbReference type="PROSITE" id="PS01219">
    <property type="entry name" value="AMMONIUM_TRANSP"/>
    <property type="match status" value="1"/>
</dbReference>
<keyword evidence="4 8" id="KW-0812">Transmembrane</keyword>
<name>A0A2S5BET7_9BASI</name>
<protein>
    <recommendedName>
        <fullName evidence="8">Ammonium transporter</fullName>
    </recommendedName>
</protein>
<proteinExistence type="inferred from homology"/>
<comment type="similarity">
    <text evidence="2 8">Belongs to the ammonia transporter channel (TC 1.A.11.2) family.</text>
</comment>
<feature type="transmembrane region" description="Helical" evidence="8">
    <location>
        <begin position="192"/>
        <end position="212"/>
    </location>
</feature>